<sequence length="178" mass="19969">MLDLIERERKDALANDENFSAMPADEVERRLATSTDPFLTMYGWRKGAPPGGKLDLRLFIHDSVEYPTPKVFVHVWVGSGNIDSGVDTFLANVDSRFPRLTRPEYPGLAEGDPHKFPLPPGIKRLDFELALPAPLEESVYLGNICLMQLDNYAAGRMFGRGVFPFAVRAIFPLPPPRR</sequence>
<evidence type="ECO:0000313" key="2">
    <source>
        <dbReference type="Proteomes" id="UP000619293"/>
    </source>
</evidence>
<reference evidence="1 2" key="1">
    <citation type="submission" date="2021-01" db="EMBL/GenBank/DDBJ databases">
        <title>Whole genome shotgun sequence of Catellatospora chokoriensis NBRC 107358.</title>
        <authorList>
            <person name="Komaki H."/>
            <person name="Tamura T."/>
        </authorList>
    </citation>
    <scope>NUCLEOTIDE SEQUENCE [LARGE SCALE GENOMIC DNA]</scope>
    <source>
        <strain evidence="1 2">NBRC 107358</strain>
    </source>
</reference>
<gene>
    <name evidence="1" type="ORF">Cch02nite_38410</name>
</gene>
<dbReference type="RefSeq" id="WP_191842796.1">
    <property type="nucleotide sequence ID" value="NZ_BAAALB010000028.1"/>
</dbReference>
<name>A0A8J3K0U4_9ACTN</name>
<accession>A0A8J3K0U4</accession>
<keyword evidence="2" id="KW-1185">Reference proteome</keyword>
<dbReference type="Proteomes" id="UP000619293">
    <property type="component" value="Unassembled WGS sequence"/>
</dbReference>
<protein>
    <submittedName>
        <fullName evidence="1">Uncharacterized protein</fullName>
    </submittedName>
</protein>
<dbReference type="EMBL" id="BONG01000022">
    <property type="protein sequence ID" value="GIF90397.1"/>
    <property type="molecule type" value="Genomic_DNA"/>
</dbReference>
<organism evidence="1 2">
    <name type="scientific">Catellatospora chokoriensis</name>
    <dbReference type="NCBI Taxonomy" id="310353"/>
    <lineage>
        <taxon>Bacteria</taxon>
        <taxon>Bacillati</taxon>
        <taxon>Actinomycetota</taxon>
        <taxon>Actinomycetes</taxon>
        <taxon>Micromonosporales</taxon>
        <taxon>Micromonosporaceae</taxon>
        <taxon>Catellatospora</taxon>
    </lineage>
</organism>
<evidence type="ECO:0000313" key="1">
    <source>
        <dbReference type="EMBL" id="GIF90397.1"/>
    </source>
</evidence>
<proteinExistence type="predicted"/>
<comment type="caution">
    <text evidence="1">The sequence shown here is derived from an EMBL/GenBank/DDBJ whole genome shotgun (WGS) entry which is preliminary data.</text>
</comment>
<dbReference type="AlphaFoldDB" id="A0A8J3K0U4"/>